<evidence type="ECO:0000313" key="2">
    <source>
        <dbReference type="Proteomes" id="UP001595839"/>
    </source>
</evidence>
<evidence type="ECO:0000313" key="1">
    <source>
        <dbReference type="EMBL" id="MFC4508654.1"/>
    </source>
</evidence>
<name>A0ABV9B904_9ACTN</name>
<protein>
    <submittedName>
        <fullName evidence="1">Enoyl-CoA hydratase/isomerase family protein</fullName>
    </submittedName>
</protein>
<dbReference type="SUPFAM" id="SSF52096">
    <property type="entry name" value="ClpP/crotonase"/>
    <property type="match status" value="1"/>
</dbReference>
<dbReference type="RefSeq" id="WP_385879462.1">
    <property type="nucleotide sequence ID" value="NZ_JBHSFK010000132.1"/>
</dbReference>
<dbReference type="InterPro" id="IPR029045">
    <property type="entry name" value="ClpP/crotonase-like_dom_sf"/>
</dbReference>
<dbReference type="PANTHER" id="PTHR11941">
    <property type="entry name" value="ENOYL-COA HYDRATASE-RELATED"/>
    <property type="match status" value="1"/>
</dbReference>
<dbReference type="EMBL" id="JBHSFK010000132">
    <property type="protein sequence ID" value="MFC4508654.1"/>
    <property type="molecule type" value="Genomic_DNA"/>
</dbReference>
<feature type="non-terminal residue" evidence="1">
    <location>
        <position position="1"/>
    </location>
</feature>
<sequence length="280" mass="30581">MTYDGYKALRIQVSDRIAHITIDNPPMNLGDHVLVSDLARFNAEVRTDDTVGVIVFDSADPDYFYAHEDMADAALMEQMLQDNELNLFQEVRESYRTLPQVTIAKVAGWVRGGGIEFATALDLRFAALETALFSQNEVSLGILPGGGGTQYLPRLLGRSRALEVIIGADAFDAALAERYGLINRALPADELDGFVERLAQRIASFPPGAVSLAKQAVDTGIGLSLPDGLREENKLLRQTVTPQVIEFLQAALKAGAQTRQGELDMEGLIDGLLRSQPPRR</sequence>
<gene>
    <name evidence="1" type="ORF">ACFPIH_56335</name>
</gene>
<reference evidence="2" key="1">
    <citation type="journal article" date="2019" name="Int. J. Syst. Evol. Microbiol.">
        <title>The Global Catalogue of Microorganisms (GCM) 10K type strain sequencing project: providing services to taxonomists for standard genome sequencing and annotation.</title>
        <authorList>
            <consortium name="The Broad Institute Genomics Platform"/>
            <consortium name="The Broad Institute Genome Sequencing Center for Infectious Disease"/>
            <person name="Wu L."/>
            <person name="Ma J."/>
        </authorList>
    </citation>
    <scope>NUCLEOTIDE SEQUENCE [LARGE SCALE GENOMIC DNA]</scope>
    <source>
        <strain evidence="2">CGMCC 4.7177</strain>
    </source>
</reference>
<dbReference type="Pfam" id="PF00378">
    <property type="entry name" value="ECH_1"/>
    <property type="match status" value="1"/>
</dbReference>
<comment type="caution">
    <text evidence="1">The sequence shown here is derived from an EMBL/GenBank/DDBJ whole genome shotgun (WGS) entry which is preliminary data.</text>
</comment>
<accession>A0ABV9B904</accession>
<dbReference type="Gene3D" id="3.90.226.10">
    <property type="entry name" value="2-enoyl-CoA Hydratase, Chain A, domain 1"/>
    <property type="match status" value="1"/>
</dbReference>
<dbReference type="CDD" id="cd06558">
    <property type="entry name" value="crotonase-like"/>
    <property type="match status" value="1"/>
</dbReference>
<dbReference type="InterPro" id="IPR001753">
    <property type="entry name" value="Enoyl-CoA_hydra/iso"/>
</dbReference>
<keyword evidence="2" id="KW-1185">Reference proteome</keyword>
<dbReference type="Proteomes" id="UP001595839">
    <property type="component" value="Unassembled WGS sequence"/>
</dbReference>
<proteinExistence type="predicted"/>
<dbReference type="PANTHER" id="PTHR11941:SF54">
    <property type="entry name" value="ENOYL-COA HYDRATASE, MITOCHONDRIAL"/>
    <property type="match status" value="1"/>
</dbReference>
<organism evidence="1 2">
    <name type="scientific">Streptomyces vulcanius</name>
    <dbReference type="NCBI Taxonomy" id="1441876"/>
    <lineage>
        <taxon>Bacteria</taxon>
        <taxon>Bacillati</taxon>
        <taxon>Actinomycetota</taxon>
        <taxon>Actinomycetes</taxon>
        <taxon>Kitasatosporales</taxon>
        <taxon>Streptomycetaceae</taxon>
        <taxon>Streptomyces</taxon>
    </lineage>
</organism>